<feature type="region of interest" description="Disordered" evidence="1">
    <location>
        <begin position="254"/>
        <end position="281"/>
    </location>
</feature>
<gene>
    <name evidence="3" type="ORF">B0T16DRAFT_414486</name>
</gene>
<name>A0AA40CQH6_9PEZI</name>
<reference evidence="3" key="1">
    <citation type="submission" date="2023-06" db="EMBL/GenBank/DDBJ databases">
        <title>Genome-scale phylogeny and comparative genomics of the fungal order Sordariales.</title>
        <authorList>
            <consortium name="Lawrence Berkeley National Laboratory"/>
            <person name="Hensen N."/>
            <person name="Bonometti L."/>
            <person name="Westerberg I."/>
            <person name="Brannstrom I.O."/>
            <person name="Guillou S."/>
            <person name="Cros-Aarteil S."/>
            <person name="Calhoun S."/>
            <person name="Haridas S."/>
            <person name="Kuo A."/>
            <person name="Mondo S."/>
            <person name="Pangilinan J."/>
            <person name="Riley R."/>
            <person name="Labutti K."/>
            <person name="Andreopoulos B."/>
            <person name="Lipzen A."/>
            <person name="Chen C."/>
            <person name="Yanf M."/>
            <person name="Daum C."/>
            <person name="Ng V."/>
            <person name="Clum A."/>
            <person name="Steindorff A."/>
            <person name="Ohm R."/>
            <person name="Martin F."/>
            <person name="Silar P."/>
            <person name="Natvig D."/>
            <person name="Lalanne C."/>
            <person name="Gautier V."/>
            <person name="Ament-Velasquez S.L."/>
            <person name="Kruys A."/>
            <person name="Hutchinson M.I."/>
            <person name="Powell A.J."/>
            <person name="Barry K."/>
            <person name="Miller A.N."/>
            <person name="Grigoriev I.V."/>
            <person name="Debuchy R."/>
            <person name="Gladieux P."/>
            <person name="Thoren M.H."/>
            <person name="Johannesson H."/>
        </authorList>
    </citation>
    <scope>NUCLEOTIDE SEQUENCE</scope>
    <source>
        <strain evidence="3">SMH2532-1</strain>
    </source>
</reference>
<dbReference type="Proteomes" id="UP001174936">
    <property type="component" value="Unassembled WGS sequence"/>
</dbReference>
<proteinExistence type="predicted"/>
<protein>
    <submittedName>
        <fullName evidence="3">Uncharacterized protein</fullName>
    </submittedName>
</protein>
<evidence type="ECO:0000313" key="3">
    <source>
        <dbReference type="EMBL" id="KAK0646942.1"/>
    </source>
</evidence>
<keyword evidence="2" id="KW-0472">Membrane</keyword>
<evidence type="ECO:0000313" key="4">
    <source>
        <dbReference type="Proteomes" id="UP001174936"/>
    </source>
</evidence>
<comment type="caution">
    <text evidence="3">The sequence shown here is derived from an EMBL/GenBank/DDBJ whole genome shotgun (WGS) entry which is preliminary data.</text>
</comment>
<keyword evidence="4" id="KW-1185">Reference proteome</keyword>
<sequence length="281" mass="31664">MESWDGQDLANVANLTNATQEWVRLMNLTTTEFGVAPFPPNLIALRSSLENETDLSFPNDTIIIQNAGRTHIGARAIEGVVYGVAVAVALLWAVWWIYMTWSNREFFKPRRQRSPNGGFDARSHLLDNLPANPDFISADTFRNRLASYYPRGETEHELREKDFTLEDITNEDVEAVIELIRRMYELDLEVWSTRNGTKISKEERDALRKKSDAILTEVHSIVGQWRGVTAARPWSQEERDRLAEISDILGLIGPERHGRGEVPAASSVGGDHDASFGTLGE</sequence>
<evidence type="ECO:0000256" key="2">
    <source>
        <dbReference type="SAM" id="Phobius"/>
    </source>
</evidence>
<dbReference type="EMBL" id="JAULSV010000004">
    <property type="protein sequence ID" value="KAK0646942.1"/>
    <property type="molecule type" value="Genomic_DNA"/>
</dbReference>
<accession>A0AA40CQH6</accession>
<organism evidence="3 4">
    <name type="scientific">Cercophora newfieldiana</name>
    <dbReference type="NCBI Taxonomy" id="92897"/>
    <lineage>
        <taxon>Eukaryota</taxon>
        <taxon>Fungi</taxon>
        <taxon>Dikarya</taxon>
        <taxon>Ascomycota</taxon>
        <taxon>Pezizomycotina</taxon>
        <taxon>Sordariomycetes</taxon>
        <taxon>Sordariomycetidae</taxon>
        <taxon>Sordariales</taxon>
        <taxon>Lasiosphaeriaceae</taxon>
        <taxon>Cercophora</taxon>
    </lineage>
</organism>
<keyword evidence="2" id="KW-1133">Transmembrane helix</keyword>
<dbReference type="AlphaFoldDB" id="A0AA40CQH6"/>
<feature type="transmembrane region" description="Helical" evidence="2">
    <location>
        <begin position="80"/>
        <end position="101"/>
    </location>
</feature>
<evidence type="ECO:0000256" key="1">
    <source>
        <dbReference type="SAM" id="MobiDB-lite"/>
    </source>
</evidence>
<keyword evidence="2" id="KW-0812">Transmembrane</keyword>